<dbReference type="SMART" id="SM00898">
    <property type="entry name" value="Fapy_DNA_glyco"/>
    <property type="match status" value="1"/>
</dbReference>
<reference evidence="18 19" key="1">
    <citation type="submission" date="2016-10" db="EMBL/GenBank/DDBJ databases">
        <authorList>
            <person name="de Groot N.N."/>
        </authorList>
    </citation>
    <scope>NUCLEOTIDE SEQUENCE [LARGE SCALE GENOMIC DNA]</scope>
    <source>
        <strain evidence="18 19">DSM 2179</strain>
    </source>
</reference>
<evidence type="ECO:0000256" key="9">
    <source>
        <dbReference type="ARBA" id="ARBA00023125"/>
    </source>
</evidence>
<keyword evidence="7 15" id="KW-0378">Hydrolase</keyword>
<evidence type="ECO:0000259" key="16">
    <source>
        <dbReference type="PROSITE" id="PS51066"/>
    </source>
</evidence>
<dbReference type="GO" id="GO:0140078">
    <property type="term" value="F:class I DNA-(apurinic or apyrimidinic site) endonuclease activity"/>
    <property type="evidence" value="ECO:0007669"/>
    <property type="project" value="UniProtKB-EC"/>
</dbReference>
<dbReference type="InterPro" id="IPR000214">
    <property type="entry name" value="Znf_DNA_glyclase/AP_lyase"/>
</dbReference>
<evidence type="ECO:0000256" key="4">
    <source>
        <dbReference type="ARBA" id="ARBA00022723"/>
    </source>
</evidence>
<dbReference type="EC" id="3.2.2.23" evidence="15"/>
<dbReference type="GO" id="GO:0003684">
    <property type="term" value="F:damaged DNA binding"/>
    <property type="evidence" value="ECO:0007669"/>
    <property type="project" value="InterPro"/>
</dbReference>
<feature type="active site" description="Proton donor; for delta-elimination activity" evidence="15">
    <location>
        <position position="264"/>
    </location>
</feature>
<comment type="cofactor">
    <cofactor evidence="15">
        <name>Zn(2+)</name>
        <dbReference type="ChEBI" id="CHEBI:29105"/>
    </cofactor>
    <text evidence="15">Binds 1 zinc ion per subunit.</text>
</comment>
<feature type="active site" description="Schiff-base intermediate with DNA" evidence="15">
    <location>
        <position position="2"/>
    </location>
</feature>
<evidence type="ECO:0000313" key="18">
    <source>
        <dbReference type="EMBL" id="SEJ27000.1"/>
    </source>
</evidence>
<keyword evidence="8 15" id="KW-0862">Zinc</keyword>
<proteinExistence type="inferred from homology"/>
<dbReference type="SMART" id="SM01232">
    <property type="entry name" value="H2TH"/>
    <property type="match status" value="1"/>
</dbReference>
<dbReference type="HAMAP" id="MF_00103">
    <property type="entry name" value="Fapy_DNA_glycosyl"/>
    <property type="match status" value="1"/>
</dbReference>
<dbReference type="InterPro" id="IPR015887">
    <property type="entry name" value="DNA_glyclase_Znf_dom_DNA_BS"/>
</dbReference>
<evidence type="ECO:0000256" key="8">
    <source>
        <dbReference type="ARBA" id="ARBA00022833"/>
    </source>
</evidence>
<dbReference type="PROSITE" id="PS51068">
    <property type="entry name" value="FPG_CAT"/>
    <property type="match status" value="1"/>
</dbReference>
<feature type="active site" description="Proton donor" evidence="15">
    <location>
        <position position="3"/>
    </location>
</feature>
<comment type="caution">
    <text evidence="15">Lacks conserved residue(s) required for the propagation of feature annotation.</text>
</comment>
<keyword evidence="5 15" id="KW-0227">DNA damage</keyword>
<dbReference type="SUPFAM" id="SSF46946">
    <property type="entry name" value="S13-like H2TH domain"/>
    <property type="match status" value="1"/>
</dbReference>
<feature type="active site" description="Proton donor; for beta-elimination activity" evidence="15">
    <location>
        <position position="59"/>
    </location>
</feature>
<dbReference type="Pfam" id="PF06827">
    <property type="entry name" value="zf-FPG_IleRS"/>
    <property type="match status" value="1"/>
</dbReference>
<dbReference type="PROSITE" id="PS01242">
    <property type="entry name" value="ZF_FPG_1"/>
    <property type="match status" value="1"/>
</dbReference>
<evidence type="ECO:0000256" key="12">
    <source>
        <dbReference type="ARBA" id="ARBA00023268"/>
    </source>
</evidence>
<evidence type="ECO:0000256" key="6">
    <source>
        <dbReference type="ARBA" id="ARBA00022771"/>
    </source>
</evidence>
<keyword evidence="11 15" id="KW-0456">Lyase</keyword>
<comment type="catalytic activity">
    <reaction evidence="1 15">
        <text>Hydrolysis of DNA containing ring-opened 7-methylguanine residues, releasing 2,6-diamino-4-hydroxy-5-(N-methyl)formamidopyrimidine.</text>
        <dbReference type="EC" id="3.2.2.23"/>
    </reaction>
</comment>
<evidence type="ECO:0000259" key="17">
    <source>
        <dbReference type="PROSITE" id="PS51068"/>
    </source>
</evidence>
<dbReference type="FunFam" id="1.10.8.50:FF:000003">
    <property type="entry name" value="Formamidopyrimidine-DNA glycosylase"/>
    <property type="match status" value="1"/>
</dbReference>
<keyword evidence="4 15" id="KW-0479">Metal-binding</keyword>
<dbReference type="Pfam" id="PF06831">
    <property type="entry name" value="H2TH"/>
    <property type="match status" value="1"/>
</dbReference>
<dbReference type="NCBIfam" id="TIGR00577">
    <property type="entry name" value="fpg"/>
    <property type="match status" value="1"/>
</dbReference>
<comment type="similarity">
    <text evidence="2 15">Belongs to the FPG family.</text>
</comment>
<keyword evidence="12 15" id="KW-0511">Multifunctional enzyme</keyword>
<dbReference type="PROSITE" id="PS51066">
    <property type="entry name" value="ZF_FPG_2"/>
    <property type="match status" value="1"/>
</dbReference>
<evidence type="ECO:0000256" key="14">
    <source>
        <dbReference type="ARBA" id="ARBA00044632"/>
    </source>
</evidence>
<dbReference type="Gene3D" id="3.20.190.10">
    <property type="entry name" value="MutM-like, N-terminal"/>
    <property type="match status" value="1"/>
</dbReference>
<gene>
    <name evidence="15" type="primary">mutM</name>
    <name evidence="15" type="synonym">fpg</name>
    <name evidence="18" type="ORF">SAMN05660742_10566</name>
</gene>
<dbReference type="PANTHER" id="PTHR22993:SF9">
    <property type="entry name" value="FORMAMIDOPYRIMIDINE-DNA GLYCOSYLASE"/>
    <property type="match status" value="1"/>
</dbReference>
<evidence type="ECO:0000256" key="15">
    <source>
        <dbReference type="HAMAP-Rule" id="MF_00103"/>
    </source>
</evidence>
<name>A0A1H6XQ66_9FIRM</name>
<feature type="domain" description="FPG-type" evidence="16">
    <location>
        <begin position="240"/>
        <end position="274"/>
    </location>
</feature>
<dbReference type="GO" id="GO:0008270">
    <property type="term" value="F:zinc ion binding"/>
    <property type="evidence" value="ECO:0007669"/>
    <property type="project" value="UniProtKB-UniRule"/>
</dbReference>
<keyword evidence="10 15" id="KW-0234">DNA repair</keyword>
<dbReference type="GO" id="GO:0006284">
    <property type="term" value="P:base-excision repair"/>
    <property type="evidence" value="ECO:0007669"/>
    <property type="project" value="InterPro"/>
</dbReference>
<keyword evidence="13 15" id="KW-0326">Glycosidase</keyword>
<dbReference type="InterPro" id="IPR035937">
    <property type="entry name" value="FPG_N"/>
</dbReference>
<dbReference type="GO" id="GO:0003690">
    <property type="term" value="F:double-stranded DNA binding"/>
    <property type="evidence" value="ECO:0007669"/>
    <property type="project" value="UniProtKB-ARBA"/>
</dbReference>
<dbReference type="InterPro" id="IPR010979">
    <property type="entry name" value="Ribosomal_uS13-like_H2TH"/>
</dbReference>
<evidence type="ECO:0000256" key="2">
    <source>
        <dbReference type="ARBA" id="ARBA00009409"/>
    </source>
</evidence>
<dbReference type="Gene3D" id="1.10.8.50">
    <property type="match status" value="1"/>
</dbReference>
<dbReference type="InterPro" id="IPR010663">
    <property type="entry name" value="Znf_FPG/IleRS"/>
</dbReference>
<dbReference type="GO" id="GO:0034039">
    <property type="term" value="F:8-oxo-7,8-dihydroguanine DNA N-glycosylase activity"/>
    <property type="evidence" value="ECO:0007669"/>
    <property type="project" value="TreeGrafter"/>
</dbReference>
<dbReference type="InterPro" id="IPR015886">
    <property type="entry name" value="H2TH_FPG"/>
</dbReference>
<evidence type="ECO:0000256" key="3">
    <source>
        <dbReference type="ARBA" id="ARBA00011245"/>
    </source>
</evidence>
<dbReference type="Pfam" id="PF01149">
    <property type="entry name" value="Fapy_DNA_glyco"/>
    <property type="match status" value="1"/>
</dbReference>
<dbReference type="CDD" id="cd08966">
    <property type="entry name" value="EcFpg-like_N"/>
    <property type="match status" value="1"/>
</dbReference>
<accession>A0A1H6XQ66</accession>
<evidence type="ECO:0000256" key="7">
    <source>
        <dbReference type="ARBA" id="ARBA00022801"/>
    </source>
</evidence>
<keyword evidence="6 15" id="KW-0863">Zinc-finger</keyword>
<dbReference type="Proteomes" id="UP000199662">
    <property type="component" value="Unassembled WGS sequence"/>
</dbReference>
<organism evidence="18 19">
    <name type="scientific">Propionispira arboris</name>
    <dbReference type="NCBI Taxonomy" id="84035"/>
    <lineage>
        <taxon>Bacteria</taxon>
        <taxon>Bacillati</taxon>
        <taxon>Bacillota</taxon>
        <taxon>Negativicutes</taxon>
        <taxon>Selenomonadales</taxon>
        <taxon>Selenomonadaceae</taxon>
        <taxon>Propionispira</taxon>
    </lineage>
</organism>
<keyword evidence="19" id="KW-1185">Reference proteome</keyword>
<sequence length="274" mass="30509">MPELPEVEIIRRSLVDKLKNRQIINTKIDLPRLIKWPNLTGFQSRVIGRSIVDMTRQGKYLLIALDNGNLIVFHLRMTGRLRYLDSGTSGDPYTRIVFQLDNGAILVYADTRTLGTVYALLPGEAWRISGLSTMGPEPLSAEFTIVYLTSLLEKSRGKIKSFLLNQKYIGGLGNIYADECLALAKIYPERIGASLTSAEITALYGAINQVITDGIRDGGTTFRDYRDGNGEKGHHQEHLLVYGRTGKPCHNCNALIQKIEVGGRGTHFCPQCQK</sequence>
<evidence type="ECO:0000313" key="19">
    <source>
        <dbReference type="Proteomes" id="UP000199662"/>
    </source>
</evidence>
<feature type="domain" description="Formamidopyrimidine-DNA glycosylase catalytic" evidence="17">
    <location>
        <begin position="2"/>
        <end position="115"/>
    </location>
</feature>
<comment type="catalytic activity">
    <reaction evidence="14 15">
        <text>2'-deoxyribonucleotide-(2'-deoxyribose 5'-phosphate)-2'-deoxyribonucleotide-DNA = a 3'-end 2'-deoxyribonucleotide-(2,3-dehydro-2,3-deoxyribose 5'-phosphate)-DNA + a 5'-end 5'-phospho-2'-deoxyribonucleoside-DNA + H(+)</text>
        <dbReference type="Rhea" id="RHEA:66592"/>
        <dbReference type="Rhea" id="RHEA-COMP:13180"/>
        <dbReference type="Rhea" id="RHEA-COMP:16897"/>
        <dbReference type="Rhea" id="RHEA-COMP:17067"/>
        <dbReference type="ChEBI" id="CHEBI:15378"/>
        <dbReference type="ChEBI" id="CHEBI:136412"/>
        <dbReference type="ChEBI" id="CHEBI:157695"/>
        <dbReference type="ChEBI" id="CHEBI:167181"/>
        <dbReference type="EC" id="4.2.99.18"/>
    </reaction>
</comment>
<dbReference type="EC" id="4.2.99.18" evidence="15"/>
<comment type="subunit">
    <text evidence="3 15">Monomer.</text>
</comment>
<comment type="function">
    <text evidence="15">Involved in base excision repair of DNA damaged by oxidation or by mutagenic agents. Acts as DNA glycosylase that recognizes and removes damaged bases. Has a preference for oxidized purines, such as 7,8-dihydro-8-oxoguanine (8-oxoG). Has AP (apurinic/apyrimidinic) lyase activity and introduces nicks in the DNA strand. Cleaves the DNA backbone by beta-delta elimination to generate a single-strand break at the site of the removed base with both 3'- and 5'-phosphates.</text>
</comment>
<evidence type="ECO:0000256" key="13">
    <source>
        <dbReference type="ARBA" id="ARBA00023295"/>
    </source>
</evidence>
<dbReference type="STRING" id="84035.SAMN05660742_10566"/>
<evidence type="ECO:0000256" key="10">
    <source>
        <dbReference type="ARBA" id="ARBA00023204"/>
    </source>
</evidence>
<dbReference type="RefSeq" id="WP_091830222.1">
    <property type="nucleotide sequence ID" value="NZ_FNZK01000005.1"/>
</dbReference>
<evidence type="ECO:0000256" key="1">
    <source>
        <dbReference type="ARBA" id="ARBA00001668"/>
    </source>
</evidence>
<dbReference type="InterPro" id="IPR020629">
    <property type="entry name" value="FPG_Glyclase"/>
</dbReference>
<dbReference type="PANTHER" id="PTHR22993">
    <property type="entry name" value="FORMAMIDOPYRIMIDINE-DNA GLYCOSYLASE"/>
    <property type="match status" value="1"/>
</dbReference>
<evidence type="ECO:0000256" key="11">
    <source>
        <dbReference type="ARBA" id="ARBA00023239"/>
    </source>
</evidence>
<dbReference type="SUPFAM" id="SSF81624">
    <property type="entry name" value="N-terminal domain of MutM-like DNA repair proteins"/>
    <property type="match status" value="1"/>
</dbReference>
<keyword evidence="9 15" id="KW-0238">DNA-binding</keyword>
<dbReference type="SUPFAM" id="SSF57716">
    <property type="entry name" value="Glucocorticoid receptor-like (DNA-binding domain)"/>
    <property type="match status" value="1"/>
</dbReference>
<dbReference type="InterPro" id="IPR012319">
    <property type="entry name" value="FPG_cat"/>
</dbReference>
<protein>
    <recommendedName>
        <fullName evidence="15">Formamidopyrimidine-DNA glycosylase</fullName>
        <shortName evidence="15">Fapy-DNA glycosylase</shortName>
        <ecNumber evidence="15">3.2.2.23</ecNumber>
    </recommendedName>
    <alternativeName>
        <fullName evidence="15">DNA-(apurinic or apyrimidinic site) lyase MutM</fullName>
        <shortName evidence="15">AP lyase MutM</shortName>
        <ecNumber evidence="15">4.2.99.18</ecNumber>
    </alternativeName>
</protein>
<feature type="binding site" evidence="15">
    <location>
        <position position="112"/>
    </location>
    <ligand>
        <name>DNA</name>
        <dbReference type="ChEBI" id="CHEBI:16991"/>
    </ligand>
</feature>
<dbReference type="AlphaFoldDB" id="A0A1H6XQ66"/>
<dbReference type="NCBIfam" id="NF002211">
    <property type="entry name" value="PRK01103.1"/>
    <property type="match status" value="1"/>
</dbReference>
<dbReference type="EMBL" id="FNZK01000005">
    <property type="protein sequence ID" value="SEJ27000.1"/>
    <property type="molecule type" value="Genomic_DNA"/>
</dbReference>
<evidence type="ECO:0000256" key="5">
    <source>
        <dbReference type="ARBA" id="ARBA00022763"/>
    </source>
</evidence>